<comment type="caution">
    <text evidence="2">The sequence shown here is derived from an EMBL/GenBank/DDBJ whole genome shotgun (WGS) entry which is preliminary data.</text>
</comment>
<evidence type="ECO:0000259" key="1">
    <source>
        <dbReference type="Pfam" id="PF18746"/>
    </source>
</evidence>
<feature type="domain" description="Alpha-glutamyl/putrescinyl thymine pyrophosphorylase clade 3" evidence="1">
    <location>
        <begin position="38"/>
        <end position="313"/>
    </location>
</feature>
<dbReference type="Pfam" id="PF18746">
    <property type="entry name" value="aGPT-Pplase3"/>
    <property type="match status" value="1"/>
</dbReference>
<proteinExistence type="predicted"/>
<reference evidence="4 5" key="1">
    <citation type="submission" date="2019-09" db="EMBL/GenBank/DDBJ databases">
        <title>NBRP : Genome information of microbial organism related human and environment.</title>
        <authorList>
            <person name="Hattori M."/>
            <person name="Oshima K."/>
            <person name="Inaba H."/>
            <person name="Suda W."/>
            <person name="Sakamoto M."/>
            <person name="Iino T."/>
            <person name="Kitahara M."/>
            <person name="Oshida Y."/>
            <person name="Iida T."/>
            <person name="Kudo T."/>
            <person name="Itoh T."/>
            <person name="Ohkuma M."/>
        </authorList>
    </citation>
    <scope>NUCLEOTIDE SEQUENCE [LARGE SCALE GENOMIC DNA]</scope>
    <source>
        <strain evidence="2 4">Hi-2</strain>
        <strain evidence="3 5">Mie-1</strain>
    </source>
</reference>
<dbReference type="EMBL" id="BKCM01000003">
    <property type="protein sequence ID" value="GER00048.1"/>
    <property type="molecule type" value="Genomic_DNA"/>
</dbReference>
<evidence type="ECO:0000313" key="4">
    <source>
        <dbReference type="Proteomes" id="UP000322084"/>
    </source>
</evidence>
<dbReference type="EMBL" id="BKCL01000001">
    <property type="protein sequence ID" value="GEQ96633.1"/>
    <property type="molecule type" value="Genomic_DNA"/>
</dbReference>
<dbReference type="Proteomes" id="UP000325187">
    <property type="component" value="Unassembled WGS sequence"/>
</dbReference>
<dbReference type="Proteomes" id="UP000322084">
    <property type="component" value="Unassembled WGS sequence"/>
</dbReference>
<evidence type="ECO:0000313" key="2">
    <source>
        <dbReference type="EMBL" id="GEQ96633.1"/>
    </source>
</evidence>
<dbReference type="RefSeq" id="WP_149999289.1">
    <property type="nucleotide sequence ID" value="NZ_BKCL01000001.1"/>
</dbReference>
<dbReference type="InterPro" id="IPR041271">
    <property type="entry name" value="AGPT-Pplase3"/>
</dbReference>
<evidence type="ECO:0000313" key="5">
    <source>
        <dbReference type="Proteomes" id="UP000325187"/>
    </source>
</evidence>
<protein>
    <recommendedName>
        <fullName evidence="1">Alpha-glutamyl/putrescinyl thymine pyrophosphorylase clade 3 domain-containing protein</fullName>
    </recommendedName>
</protein>
<organism evidence="2 4">
    <name type="scientific">Iodidimonas gelatinilytica</name>
    <dbReference type="NCBI Taxonomy" id="1236966"/>
    <lineage>
        <taxon>Bacteria</taxon>
        <taxon>Pseudomonadati</taxon>
        <taxon>Pseudomonadota</taxon>
        <taxon>Alphaproteobacteria</taxon>
        <taxon>Iodidimonadales</taxon>
        <taxon>Iodidimonadaceae</taxon>
        <taxon>Iodidimonas</taxon>
    </lineage>
</organism>
<keyword evidence="5" id="KW-1185">Reference proteome</keyword>
<sequence>MKIRNKNREEFNNIKNMLVEYNKNTCSMPGIFQDKMMNVFVYQIIDSIRRVEYIKKISIRVKDLNYSRPFSGMFDPIKAAAVLQKRGDIDEAFWLVFLATHFGMHAMDGWRLVEDIYGKLGQGGVWNWNSVCVEPARMRAWLATNYPILTGDGISRRFSNHRKYESLRDTDAGTGAVIESYVNWLAPSHSHVELIRGSHRKVGQNPYEVFDLLYHDMDAVARFGRLGKFDFLTMLGKLGLAPIAPGKPYIEGATGPMRGAKLLFAVSEEDFSAKKLDSMVKKLGFHLGLDMQVMEDAMCNWQKSPDKYIYFRG</sequence>
<dbReference type="AlphaFoldDB" id="A0A5A7MNB4"/>
<accession>A0A5A7MVW2</accession>
<accession>A0A5A7MNB4</accession>
<name>A0A5A7MNB4_9PROT</name>
<evidence type="ECO:0000313" key="3">
    <source>
        <dbReference type="EMBL" id="GER00048.1"/>
    </source>
</evidence>
<gene>
    <name evidence="2" type="ORF">JCM17844_02700</name>
    <name evidence="3" type="ORF">JCM17845_06710</name>
</gene>